<evidence type="ECO:0000256" key="2">
    <source>
        <dbReference type="ARBA" id="ARBA00009592"/>
    </source>
</evidence>
<dbReference type="FunFam" id="3.80.10.10:FF:000380">
    <property type="entry name" value="Putative inactive leucine-rich repeat receptor-like protein kinase"/>
    <property type="match status" value="1"/>
</dbReference>
<dbReference type="InterPro" id="IPR001611">
    <property type="entry name" value="Leu-rich_rpt"/>
</dbReference>
<feature type="signal peptide" evidence="12">
    <location>
        <begin position="1"/>
        <end position="23"/>
    </location>
</feature>
<sequence>MPRFLRTLVLILSCVWLTPITEQYTSSQTQVLQQLRKQLEFPKQLSPWNNTENICYLPSTPLLTVICEGNSVTELKIVGDKLVKPDTFNGYSIWGKTLSPAFSSDSFFTTLSRLPSLKVVILVSLGIWGPLPDKIHRLSQLEVLDLSSNFFYGTIPPKISSMTMLQTLTLDGNFFNETVPDWFDLLSNLTNLSLQHNRLKGPLPLSIGRVHSLIEISLSYNSISGELPNLSGLVSLEVLDIGDNELDSELPHMPKRLVTMLLGKNKLSGEIPGQFGELSQLQHLDLSYNLLQGTPPTSVFALPNISYVNLASNKLAGSLPVSLTCSSQLGFVDISANMLVGRLPSCLSSNSNNKVVKLDGNCLTVDSLHQHEASYCQTHSKKKFSKLKSLVFLVAVIGGVTIIVLLLLFFLRYCRRKQEGTVSEQGLLPKPALDNSASGLSSELLTNASKYCIFVNISSQID</sequence>
<dbReference type="FunFam" id="3.80.10.10:FF:000155">
    <property type="entry name" value="Putative inactive leucine-rich repeat receptor-like protein kinase"/>
    <property type="match status" value="1"/>
</dbReference>
<keyword evidence="13" id="KW-0808">Transferase</keyword>
<evidence type="ECO:0000256" key="4">
    <source>
        <dbReference type="ARBA" id="ARBA00022614"/>
    </source>
</evidence>
<dbReference type="STRING" id="906689.A0A2I0VB10"/>
<dbReference type="PANTHER" id="PTHR48063">
    <property type="entry name" value="LRR RECEPTOR-LIKE KINASE"/>
    <property type="match status" value="1"/>
</dbReference>
<feature type="chain" id="PRO_5014170888" evidence="12">
    <location>
        <begin position="24"/>
        <end position="462"/>
    </location>
</feature>
<evidence type="ECO:0000256" key="6">
    <source>
        <dbReference type="ARBA" id="ARBA00022729"/>
    </source>
</evidence>
<keyword evidence="13" id="KW-0418">Kinase</keyword>
<evidence type="ECO:0000256" key="7">
    <source>
        <dbReference type="ARBA" id="ARBA00022737"/>
    </source>
</evidence>
<protein>
    <submittedName>
        <fullName evidence="13">Putative inactive leucine-rich repeat receptor-like protein kinase</fullName>
    </submittedName>
</protein>
<gene>
    <name evidence="13" type="ORF">MA16_Dca028124</name>
</gene>
<dbReference type="AlphaFoldDB" id="A0A2I0VB10"/>
<keyword evidence="9 11" id="KW-0472">Membrane</keyword>
<dbReference type="EMBL" id="KZ505046">
    <property type="protein sequence ID" value="PKU60586.1"/>
    <property type="molecule type" value="Genomic_DNA"/>
</dbReference>
<evidence type="ECO:0000256" key="1">
    <source>
        <dbReference type="ARBA" id="ARBA00004251"/>
    </source>
</evidence>
<dbReference type="InterPro" id="IPR032675">
    <property type="entry name" value="LRR_dom_sf"/>
</dbReference>
<evidence type="ECO:0000256" key="8">
    <source>
        <dbReference type="ARBA" id="ARBA00022989"/>
    </source>
</evidence>
<keyword evidence="4" id="KW-0433">Leucine-rich repeat</keyword>
<comment type="subcellular location">
    <subcellularLocation>
        <location evidence="1">Cell membrane</location>
        <topology evidence="1">Single-pass type I membrane protein</topology>
    </subcellularLocation>
</comment>
<dbReference type="Pfam" id="PF13855">
    <property type="entry name" value="LRR_8"/>
    <property type="match status" value="2"/>
</dbReference>
<evidence type="ECO:0000256" key="12">
    <source>
        <dbReference type="SAM" id="SignalP"/>
    </source>
</evidence>
<keyword evidence="8 11" id="KW-1133">Transmembrane helix</keyword>
<dbReference type="Proteomes" id="UP000233837">
    <property type="component" value="Unassembled WGS sequence"/>
</dbReference>
<dbReference type="InterPro" id="IPR003591">
    <property type="entry name" value="Leu-rich_rpt_typical-subtyp"/>
</dbReference>
<dbReference type="SUPFAM" id="SSF52058">
    <property type="entry name" value="L domain-like"/>
    <property type="match status" value="1"/>
</dbReference>
<comment type="similarity">
    <text evidence="2">Belongs to the RLP family.</text>
</comment>
<evidence type="ECO:0000313" key="13">
    <source>
        <dbReference type="EMBL" id="PKU60586.1"/>
    </source>
</evidence>
<dbReference type="PANTHER" id="PTHR48063:SF105">
    <property type="entry name" value="LEUCINE-RICH REPEAT-CONTAINING N-TERMINAL PLANT-TYPE DOMAIN-CONTAINING PROTEIN"/>
    <property type="match status" value="1"/>
</dbReference>
<keyword evidence="10" id="KW-0325">Glycoprotein</keyword>
<keyword evidence="5 11" id="KW-0812">Transmembrane</keyword>
<evidence type="ECO:0000313" key="14">
    <source>
        <dbReference type="Proteomes" id="UP000233837"/>
    </source>
</evidence>
<dbReference type="GO" id="GO:0016301">
    <property type="term" value="F:kinase activity"/>
    <property type="evidence" value="ECO:0007669"/>
    <property type="project" value="UniProtKB-KW"/>
</dbReference>
<keyword evidence="7" id="KW-0677">Repeat</keyword>
<name>A0A2I0VB10_9ASPA</name>
<proteinExistence type="inferred from homology"/>
<keyword evidence="14" id="KW-1185">Reference proteome</keyword>
<evidence type="ECO:0000256" key="5">
    <source>
        <dbReference type="ARBA" id="ARBA00022692"/>
    </source>
</evidence>
<evidence type="ECO:0000256" key="11">
    <source>
        <dbReference type="SAM" id="Phobius"/>
    </source>
</evidence>
<accession>A0A2I0VB10</accession>
<keyword evidence="6 12" id="KW-0732">Signal</keyword>
<organism evidence="13 14">
    <name type="scientific">Dendrobium catenatum</name>
    <dbReference type="NCBI Taxonomy" id="906689"/>
    <lineage>
        <taxon>Eukaryota</taxon>
        <taxon>Viridiplantae</taxon>
        <taxon>Streptophyta</taxon>
        <taxon>Embryophyta</taxon>
        <taxon>Tracheophyta</taxon>
        <taxon>Spermatophyta</taxon>
        <taxon>Magnoliopsida</taxon>
        <taxon>Liliopsida</taxon>
        <taxon>Asparagales</taxon>
        <taxon>Orchidaceae</taxon>
        <taxon>Epidendroideae</taxon>
        <taxon>Malaxideae</taxon>
        <taxon>Dendrobiinae</taxon>
        <taxon>Dendrobium</taxon>
    </lineage>
</organism>
<keyword evidence="3" id="KW-1003">Cell membrane</keyword>
<keyword evidence="13" id="KW-0675">Receptor</keyword>
<dbReference type="Gene3D" id="3.80.10.10">
    <property type="entry name" value="Ribonuclease Inhibitor"/>
    <property type="match status" value="2"/>
</dbReference>
<dbReference type="SMART" id="SM00369">
    <property type="entry name" value="LRR_TYP"/>
    <property type="match status" value="4"/>
</dbReference>
<dbReference type="InterPro" id="IPR046956">
    <property type="entry name" value="RLP23-like"/>
</dbReference>
<evidence type="ECO:0000256" key="9">
    <source>
        <dbReference type="ARBA" id="ARBA00023136"/>
    </source>
</evidence>
<dbReference type="GO" id="GO:0005886">
    <property type="term" value="C:plasma membrane"/>
    <property type="evidence" value="ECO:0007669"/>
    <property type="project" value="UniProtKB-SubCell"/>
</dbReference>
<reference evidence="13 14" key="2">
    <citation type="journal article" date="2017" name="Nature">
        <title>The Apostasia genome and the evolution of orchids.</title>
        <authorList>
            <person name="Zhang G.Q."/>
            <person name="Liu K.W."/>
            <person name="Li Z."/>
            <person name="Lohaus R."/>
            <person name="Hsiao Y.Y."/>
            <person name="Niu S.C."/>
            <person name="Wang J.Y."/>
            <person name="Lin Y.C."/>
            <person name="Xu Q."/>
            <person name="Chen L.J."/>
            <person name="Yoshida K."/>
            <person name="Fujiwara S."/>
            <person name="Wang Z.W."/>
            <person name="Zhang Y.Q."/>
            <person name="Mitsuda N."/>
            <person name="Wang M."/>
            <person name="Liu G.H."/>
            <person name="Pecoraro L."/>
            <person name="Huang H.X."/>
            <person name="Xiao X.J."/>
            <person name="Lin M."/>
            <person name="Wu X.Y."/>
            <person name="Wu W.L."/>
            <person name="Chen Y.Y."/>
            <person name="Chang S.B."/>
            <person name="Sakamoto S."/>
            <person name="Ohme-Takagi M."/>
            <person name="Yagi M."/>
            <person name="Zeng S.J."/>
            <person name="Shen C.Y."/>
            <person name="Yeh C.M."/>
            <person name="Luo Y.B."/>
            <person name="Tsai W.C."/>
            <person name="Van de Peer Y."/>
            <person name="Liu Z.J."/>
        </authorList>
    </citation>
    <scope>NUCLEOTIDE SEQUENCE [LARGE SCALE GENOMIC DNA]</scope>
    <source>
        <tissue evidence="13">The whole plant</tissue>
    </source>
</reference>
<feature type="transmembrane region" description="Helical" evidence="11">
    <location>
        <begin position="390"/>
        <end position="411"/>
    </location>
</feature>
<reference evidence="13 14" key="1">
    <citation type="journal article" date="2016" name="Sci. Rep.">
        <title>The Dendrobium catenatum Lindl. genome sequence provides insights into polysaccharide synthase, floral development and adaptive evolution.</title>
        <authorList>
            <person name="Zhang G.Q."/>
            <person name="Xu Q."/>
            <person name="Bian C."/>
            <person name="Tsai W.C."/>
            <person name="Yeh C.M."/>
            <person name="Liu K.W."/>
            <person name="Yoshida K."/>
            <person name="Zhang L.S."/>
            <person name="Chang S.B."/>
            <person name="Chen F."/>
            <person name="Shi Y."/>
            <person name="Su Y.Y."/>
            <person name="Zhang Y.Q."/>
            <person name="Chen L.J."/>
            <person name="Yin Y."/>
            <person name="Lin M."/>
            <person name="Huang H."/>
            <person name="Deng H."/>
            <person name="Wang Z.W."/>
            <person name="Zhu S.L."/>
            <person name="Zhao X."/>
            <person name="Deng C."/>
            <person name="Niu S.C."/>
            <person name="Huang J."/>
            <person name="Wang M."/>
            <person name="Liu G.H."/>
            <person name="Yang H.J."/>
            <person name="Xiao X.J."/>
            <person name="Hsiao Y.Y."/>
            <person name="Wu W.L."/>
            <person name="Chen Y.Y."/>
            <person name="Mitsuda N."/>
            <person name="Ohme-Takagi M."/>
            <person name="Luo Y.B."/>
            <person name="Van de Peer Y."/>
            <person name="Liu Z.J."/>
        </authorList>
    </citation>
    <scope>NUCLEOTIDE SEQUENCE [LARGE SCALE GENOMIC DNA]</scope>
    <source>
        <tissue evidence="13">The whole plant</tissue>
    </source>
</reference>
<evidence type="ECO:0000256" key="3">
    <source>
        <dbReference type="ARBA" id="ARBA00022475"/>
    </source>
</evidence>
<evidence type="ECO:0000256" key="10">
    <source>
        <dbReference type="ARBA" id="ARBA00023180"/>
    </source>
</evidence>